<evidence type="ECO:0000313" key="1">
    <source>
        <dbReference type="EMBL" id="AEM49245.1"/>
    </source>
</evidence>
<evidence type="ECO:0000313" key="2">
    <source>
        <dbReference type="Proteomes" id="UP000009220"/>
    </source>
</evidence>
<accession>G0JLT3</accession>
<reference evidence="1 2" key="1">
    <citation type="journal article" date="2011" name="J. Bacteriol.">
        <title>Draft genome of the psychrotolerant acidophile Acidithiobacillus ferrivorans SS3.</title>
        <authorList>
            <person name="Liljeqvist M."/>
            <person name="Valdes J."/>
            <person name="Holmes D.S."/>
            <person name="Dopson M."/>
        </authorList>
    </citation>
    <scope>NUCLEOTIDE SEQUENCE [LARGE SCALE GENOMIC DNA]</scope>
    <source>
        <strain evidence="1 2">SS3</strain>
    </source>
</reference>
<dbReference type="Gene3D" id="3.60.15.10">
    <property type="entry name" value="Ribonuclease Z/Hydroxyacylglutathione hydrolase-like"/>
    <property type="match status" value="1"/>
</dbReference>
<proteinExistence type="predicted"/>
<name>G0JLT3_9PROT</name>
<dbReference type="AlphaFoldDB" id="G0JLT3"/>
<dbReference type="HOGENOM" id="CLU_703268_0_0_6"/>
<protein>
    <submittedName>
        <fullName evidence="1">Beta-lactamase domain-containing protein</fullName>
    </submittedName>
</protein>
<dbReference type="RefSeq" id="WP_014030474.1">
    <property type="nucleotide sequence ID" value="NC_015942.1"/>
</dbReference>
<gene>
    <name evidence="1" type="ORF">Acife_3183</name>
</gene>
<dbReference type="STRING" id="743299.Acife_3183"/>
<organism evidence="1 2">
    <name type="scientific">Acidithiobacillus ferrivorans SS3</name>
    <dbReference type="NCBI Taxonomy" id="743299"/>
    <lineage>
        <taxon>Bacteria</taxon>
        <taxon>Pseudomonadati</taxon>
        <taxon>Pseudomonadota</taxon>
        <taxon>Acidithiobacillia</taxon>
        <taxon>Acidithiobacillales</taxon>
        <taxon>Acidithiobacillaceae</taxon>
        <taxon>Acidithiobacillus</taxon>
    </lineage>
</organism>
<dbReference type="eggNOG" id="COG2333">
    <property type="taxonomic scope" value="Bacteria"/>
</dbReference>
<dbReference type="Proteomes" id="UP000009220">
    <property type="component" value="Chromosome"/>
</dbReference>
<dbReference type="InterPro" id="IPR036866">
    <property type="entry name" value="RibonucZ/Hydroxyglut_hydro"/>
</dbReference>
<sequence>MARFIAIPVGQGDAFYLEREGFSVLVDGGRGRTSFPFMFKSVTGVNSVNVVVCTHNDQDHADGILGFLESALQCDEVWLPGRWLDVLPDILKPLNEVFVELVENISDMEKHQNEALRKPDTTSIEVYSEQIDGFTVETGSLNYGTMLGEDWWPESCIEMLEQSESWELSSHWLNPIYFMHPHFYAMFSSAAHGQLLWSAIDAASRIRAIAIAAFNRGVPVRWFEFNPTAPSGGKAELRPVNASEIKMVNARGGMLLNFLALTVANKESLVFFSPPGNNHPGVMFTADSDLANLTIPSNLDYAITTAPHHGSEANANAYLAVQSAKCSSITWIRSDGRYRQRPGASYLHLKSRRLCTLCRCKAGSQAPKQVVHLYSRSGRWVRHRSSQLCSCK</sequence>
<dbReference type="SUPFAM" id="SSF56281">
    <property type="entry name" value="Metallo-hydrolase/oxidoreductase"/>
    <property type="match status" value="1"/>
</dbReference>
<dbReference type="KEGG" id="afi:Acife_3183"/>
<dbReference type="EMBL" id="CP002985">
    <property type="protein sequence ID" value="AEM49245.1"/>
    <property type="molecule type" value="Genomic_DNA"/>
</dbReference>